<dbReference type="EMBL" id="FJUX01000101">
    <property type="protein sequence ID" value="CZT08000.1"/>
    <property type="molecule type" value="Genomic_DNA"/>
</dbReference>
<sequence length="59" mass="7084">MTPGLRRHWLGRNPRAERFPGHSYSTTTIRIHRQKGIHNYQLLYQFLKSIQLFIFDKSA</sequence>
<dbReference type="Proteomes" id="UP000178912">
    <property type="component" value="Unassembled WGS sequence"/>
</dbReference>
<organism evidence="1 2">
    <name type="scientific">Rhynchosporium agropyri</name>
    <dbReference type="NCBI Taxonomy" id="914238"/>
    <lineage>
        <taxon>Eukaryota</taxon>
        <taxon>Fungi</taxon>
        <taxon>Dikarya</taxon>
        <taxon>Ascomycota</taxon>
        <taxon>Pezizomycotina</taxon>
        <taxon>Leotiomycetes</taxon>
        <taxon>Helotiales</taxon>
        <taxon>Ploettnerulaceae</taxon>
        <taxon>Rhynchosporium</taxon>
    </lineage>
</organism>
<gene>
    <name evidence="1" type="ORF">RAG0_13242</name>
</gene>
<accession>A0A1E1LBS3</accession>
<dbReference type="AlphaFoldDB" id="A0A1E1LBS3"/>
<proteinExistence type="predicted"/>
<name>A0A1E1LBS3_9HELO</name>
<keyword evidence="2" id="KW-1185">Reference proteome</keyword>
<protein>
    <submittedName>
        <fullName evidence="1">Uncharacterized protein</fullName>
    </submittedName>
</protein>
<evidence type="ECO:0000313" key="2">
    <source>
        <dbReference type="Proteomes" id="UP000178912"/>
    </source>
</evidence>
<evidence type="ECO:0000313" key="1">
    <source>
        <dbReference type="EMBL" id="CZT08000.1"/>
    </source>
</evidence>
<reference evidence="2" key="1">
    <citation type="submission" date="2016-03" db="EMBL/GenBank/DDBJ databases">
        <authorList>
            <person name="Guldener U."/>
        </authorList>
    </citation>
    <scope>NUCLEOTIDE SEQUENCE [LARGE SCALE GENOMIC DNA]</scope>
    <source>
        <strain evidence="2">04CH-RAC-A.6.1</strain>
    </source>
</reference>